<accession>A0ABU8RSD6</accession>
<evidence type="ECO:0008006" key="3">
    <source>
        <dbReference type="Google" id="ProtNLM"/>
    </source>
</evidence>
<evidence type="ECO:0000313" key="1">
    <source>
        <dbReference type="EMBL" id="MEJ5975888.1"/>
    </source>
</evidence>
<dbReference type="EMBL" id="JBBHJZ010000001">
    <property type="protein sequence ID" value="MEJ5975888.1"/>
    <property type="molecule type" value="Genomic_DNA"/>
</dbReference>
<gene>
    <name evidence="1" type="ORF">WG901_04535</name>
</gene>
<comment type="caution">
    <text evidence="1">The sequence shown here is derived from an EMBL/GenBank/DDBJ whole genome shotgun (WGS) entry which is preliminary data.</text>
</comment>
<evidence type="ECO:0000313" key="2">
    <source>
        <dbReference type="Proteomes" id="UP001361239"/>
    </source>
</evidence>
<proteinExistence type="predicted"/>
<sequence>MPCALLSACGGQTPAEKAAADARAVAEVEAAQKRKPPIQPLELGVIDPTVRRVFNLSDNGCGFFTDPNPGAFPLAVIGSDKAVFQLNGEPAILASDSGSPLIAAGIRAKYVGRQQSAQIARGPDRLTIRDSFERIVYQATGILRCTEPAR</sequence>
<organism evidence="1 2">
    <name type="scientific">Novosphingobium anseongense</name>
    <dbReference type="NCBI Taxonomy" id="3133436"/>
    <lineage>
        <taxon>Bacteria</taxon>
        <taxon>Pseudomonadati</taxon>
        <taxon>Pseudomonadota</taxon>
        <taxon>Alphaproteobacteria</taxon>
        <taxon>Sphingomonadales</taxon>
        <taxon>Sphingomonadaceae</taxon>
        <taxon>Novosphingobium</taxon>
    </lineage>
</organism>
<name>A0ABU8RSD6_9SPHN</name>
<dbReference type="Proteomes" id="UP001361239">
    <property type="component" value="Unassembled WGS sequence"/>
</dbReference>
<dbReference type="RefSeq" id="WP_339585817.1">
    <property type="nucleotide sequence ID" value="NZ_JBBHJZ010000001.1"/>
</dbReference>
<keyword evidence="2" id="KW-1185">Reference proteome</keyword>
<reference evidence="1 2" key="1">
    <citation type="submission" date="2024-03" db="EMBL/GenBank/DDBJ databases">
        <authorList>
            <person name="Jo J.-H."/>
        </authorList>
    </citation>
    <scope>NUCLEOTIDE SEQUENCE [LARGE SCALE GENOMIC DNA]</scope>
    <source>
        <strain evidence="1 2">PS1R-30</strain>
    </source>
</reference>
<protein>
    <recommendedName>
        <fullName evidence="3">Lipoprotein</fullName>
    </recommendedName>
</protein>